<dbReference type="PANTHER" id="PTHR47808">
    <property type="entry name" value="INNER NUCLEAR MEMBRANE PROTEIN HEH2-RELATED"/>
    <property type="match status" value="1"/>
</dbReference>
<dbReference type="OrthoDB" id="5376590at2759"/>
<feature type="region of interest" description="Disordered" evidence="7">
    <location>
        <begin position="320"/>
        <end position="360"/>
    </location>
</feature>
<dbReference type="GO" id="GO:0005637">
    <property type="term" value="C:nuclear inner membrane"/>
    <property type="evidence" value="ECO:0007669"/>
    <property type="project" value="UniProtKB-SubCell"/>
</dbReference>
<evidence type="ECO:0000256" key="6">
    <source>
        <dbReference type="ARBA" id="ARBA00023242"/>
    </source>
</evidence>
<evidence type="ECO:0000256" key="1">
    <source>
        <dbReference type="ARBA" id="ARBA00004540"/>
    </source>
</evidence>
<proteinExistence type="predicted"/>
<keyword evidence="11" id="KW-1185">Reference proteome</keyword>
<dbReference type="GO" id="GO:0071763">
    <property type="term" value="P:nuclear membrane organization"/>
    <property type="evidence" value="ECO:0007669"/>
    <property type="project" value="TreeGrafter"/>
</dbReference>
<feature type="domain" description="Man1/Src1-like C-terminal" evidence="8">
    <location>
        <begin position="433"/>
        <end position="863"/>
    </location>
</feature>
<evidence type="ECO:0000259" key="8">
    <source>
        <dbReference type="Pfam" id="PF09402"/>
    </source>
</evidence>
<name>A0A9P3GHZ0_9APHY</name>
<evidence type="ECO:0000313" key="10">
    <source>
        <dbReference type="EMBL" id="GJE95101.1"/>
    </source>
</evidence>
<evidence type="ECO:0000259" key="9">
    <source>
        <dbReference type="Pfam" id="PF12949"/>
    </source>
</evidence>
<feature type="compositionally biased region" description="Low complexity" evidence="7">
    <location>
        <begin position="105"/>
        <end position="121"/>
    </location>
</feature>
<feature type="region of interest" description="Disordered" evidence="7">
    <location>
        <begin position="373"/>
        <end position="416"/>
    </location>
</feature>
<protein>
    <submittedName>
        <fullName evidence="10">Man1-Src1p-C-terminal domain-containing protein</fullName>
    </submittedName>
</protein>
<keyword evidence="2" id="KW-0597">Phosphoprotein</keyword>
<dbReference type="PANTHER" id="PTHR47808:SF2">
    <property type="entry name" value="LEM DOMAIN-CONTAINING PROTEIN 2"/>
    <property type="match status" value="1"/>
</dbReference>
<dbReference type="InterPro" id="IPR025856">
    <property type="entry name" value="HeH/LEM_domain"/>
</dbReference>
<dbReference type="InterPro" id="IPR044780">
    <property type="entry name" value="Heh2/Src1"/>
</dbReference>
<comment type="subcellular location">
    <subcellularLocation>
        <location evidence="1">Nucleus inner membrane</location>
    </subcellularLocation>
</comment>
<feature type="compositionally biased region" description="Polar residues" evidence="7">
    <location>
        <begin position="203"/>
        <end position="214"/>
    </location>
</feature>
<evidence type="ECO:0000256" key="2">
    <source>
        <dbReference type="ARBA" id="ARBA00022553"/>
    </source>
</evidence>
<feature type="compositionally biased region" description="Polar residues" evidence="7">
    <location>
        <begin position="279"/>
        <end position="288"/>
    </location>
</feature>
<keyword evidence="6" id="KW-0539">Nucleus</keyword>
<feature type="compositionally biased region" description="Polar residues" evidence="7">
    <location>
        <begin position="381"/>
        <end position="400"/>
    </location>
</feature>
<dbReference type="InterPro" id="IPR041885">
    <property type="entry name" value="MAN1_winged_helix_dom"/>
</dbReference>
<keyword evidence="4" id="KW-1133">Transmembrane helix</keyword>
<evidence type="ECO:0000256" key="4">
    <source>
        <dbReference type="ARBA" id="ARBA00022989"/>
    </source>
</evidence>
<evidence type="ECO:0000256" key="7">
    <source>
        <dbReference type="SAM" id="MobiDB-lite"/>
    </source>
</evidence>
<dbReference type="Pfam" id="PF09402">
    <property type="entry name" value="MSC"/>
    <property type="match status" value="1"/>
</dbReference>
<dbReference type="Pfam" id="PF12949">
    <property type="entry name" value="HeH"/>
    <property type="match status" value="1"/>
</dbReference>
<dbReference type="AlphaFoldDB" id="A0A9P3GHZ0"/>
<dbReference type="GO" id="GO:0034399">
    <property type="term" value="C:nuclear periphery"/>
    <property type="evidence" value="ECO:0007669"/>
    <property type="project" value="TreeGrafter"/>
</dbReference>
<organism evidence="10 11">
    <name type="scientific">Phanerochaete sordida</name>
    <dbReference type="NCBI Taxonomy" id="48140"/>
    <lineage>
        <taxon>Eukaryota</taxon>
        <taxon>Fungi</taxon>
        <taxon>Dikarya</taxon>
        <taxon>Basidiomycota</taxon>
        <taxon>Agaricomycotina</taxon>
        <taxon>Agaricomycetes</taxon>
        <taxon>Polyporales</taxon>
        <taxon>Phanerochaetaceae</taxon>
        <taxon>Phanerochaete</taxon>
    </lineage>
</organism>
<feature type="domain" description="HeH/LEM" evidence="9">
    <location>
        <begin position="24"/>
        <end position="57"/>
    </location>
</feature>
<dbReference type="GO" id="GO:0003682">
    <property type="term" value="F:chromatin binding"/>
    <property type="evidence" value="ECO:0007669"/>
    <property type="project" value="InterPro"/>
</dbReference>
<evidence type="ECO:0000313" key="11">
    <source>
        <dbReference type="Proteomes" id="UP000703269"/>
    </source>
</evidence>
<feature type="region of interest" description="Disordered" evidence="7">
    <location>
        <begin position="66"/>
        <end position="293"/>
    </location>
</feature>
<reference evidence="10 11" key="1">
    <citation type="submission" date="2021-08" db="EMBL/GenBank/DDBJ databases">
        <title>Draft Genome Sequence of Phanerochaete sordida strain YK-624.</title>
        <authorList>
            <person name="Mori T."/>
            <person name="Dohra H."/>
            <person name="Suzuki T."/>
            <person name="Kawagishi H."/>
            <person name="Hirai H."/>
        </authorList>
    </citation>
    <scope>NUCLEOTIDE SEQUENCE [LARGE SCALE GENOMIC DNA]</scope>
    <source>
        <strain evidence="10 11">YK-624</strain>
    </source>
</reference>
<keyword evidence="5" id="KW-0472">Membrane</keyword>
<evidence type="ECO:0000256" key="5">
    <source>
        <dbReference type="ARBA" id="ARBA00023136"/>
    </source>
</evidence>
<dbReference type="Proteomes" id="UP000703269">
    <property type="component" value="Unassembled WGS sequence"/>
</dbReference>
<accession>A0A9P3GHZ0</accession>
<feature type="compositionally biased region" description="Pro residues" evidence="7">
    <location>
        <begin position="240"/>
        <end position="250"/>
    </location>
</feature>
<sequence>MSRSLTSAQIIEQGEYLEPDFDAHSLTIAQLLGIFGFHGIMYPTPYTKPKLVAVFDEEIKTRADQFKHERLSRQNSQASDDGITDGLTGRPLNEERKRTTRAASRRASVAPKDQNEPVAEPAKPEPAKRRRASAEPSVGRATSRRRAAKAPEPTTVAEESEPDEPPVKKVSRKKTANTEAATQSRVAAARPRDDVDSGWEDNNIFQSGAESASPSPVKPRTRKSSAIPTRSKKSMSVPPQFAPPPSPPKESPSRIPRRRATAVKPPESEFEPELPETVFQDSKATTSRARLATPEVVITSRRAAATDNLEEAKVEVQTEQAVFGGAPSPHALPRFSPKASPKSSPRKSQPPSPRELVDTVAGEETEQALSVIEEQTEKSDSQALSQVQSDESQQLVSSQDETSHEVTRPRPRGRGWGPSFGNFMLALLGSGALTTVWMYKAESSSIGFCETGRNTNDVLEGLKIRRAAVEECNRENRTTLFSINPDTAQTVPSPTPTQVVGSEGSEVVLSEACPAPPFVPLPQPETCQPCPDHATCTPATITCENGYLLRPHPLLAFLSIPSSLRPTDNQNAYINPSLAVAPTLGNRGPLDLAYTGLSLLMDGLPGMGPVAFPPRCVEDPKRKRHIGALGKAIESILAAERGRRLCAGVRPADKPISSSGEAKKWGVELNALKEVLKKDAAKKKNSAQLLSTLEDTFNEAIQQLVEWGGVFVGEDEKGHRYIAHRTPKLDMLCTVKVKAMASWSEYWKQIIGTLAAILATQMAKHRRRQRLEDRERVTVLVDTVYDMLRNQELAHQTDPLSAPRPYIPSTQLRDAVLQGEHALATRQRLWTAVERVVEANTNVRTNLEEVPGGDEMRVWRWVGAVGQTLPYELRAESLPASPATPA</sequence>
<evidence type="ECO:0000256" key="3">
    <source>
        <dbReference type="ARBA" id="ARBA00022692"/>
    </source>
</evidence>
<gene>
    <name evidence="10" type="ORF">PsYK624_112810</name>
</gene>
<dbReference type="Gene3D" id="1.10.10.1180">
    <property type="entry name" value="MAN1, winged-helix domain"/>
    <property type="match status" value="1"/>
</dbReference>
<dbReference type="EMBL" id="BPQB01000046">
    <property type="protein sequence ID" value="GJE95101.1"/>
    <property type="molecule type" value="Genomic_DNA"/>
</dbReference>
<dbReference type="InterPro" id="IPR018996">
    <property type="entry name" value="Man1/Src1-like_C"/>
</dbReference>
<dbReference type="GO" id="GO:0005783">
    <property type="term" value="C:endoplasmic reticulum"/>
    <property type="evidence" value="ECO:0007669"/>
    <property type="project" value="TreeGrafter"/>
</dbReference>
<comment type="caution">
    <text evidence="10">The sequence shown here is derived from an EMBL/GenBank/DDBJ whole genome shotgun (WGS) entry which is preliminary data.</text>
</comment>
<feature type="compositionally biased region" description="Low complexity" evidence="7">
    <location>
        <begin position="333"/>
        <end position="347"/>
    </location>
</feature>
<keyword evidence="3" id="KW-0812">Transmembrane</keyword>